<organism evidence="1 2">
    <name type="scientific">Bursaphelenchus xylophilus</name>
    <name type="common">Pinewood nematode worm</name>
    <name type="synonym">Aphelenchoides xylophilus</name>
    <dbReference type="NCBI Taxonomy" id="6326"/>
    <lineage>
        <taxon>Eukaryota</taxon>
        <taxon>Metazoa</taxon>
        <taxon>Ecdysozoa</taxon>
        <taxon>Nematoda</taxon>
        <taxon>Chromadorea</taxon>
        <taxon>Rhabditida</taxon>
        <taxon>Tylenchina</taxon>
        <taxon>Tylenchomorpha</taxon>
        <taxon>Aphelenchoidea</taxon>
        <taxon>Aphelenchoididae</taxon>
        <taxon>Bursaphelenchus</taxon>
    </lineage>
</organism>
<reference evidence="2" key="1">
    <citation type="submission" date="2016-11" db="UniProtKB">
        <authorList>
            <consortium name="WormBaseParasite"/>
        </authorList>
    </citation>
    <scope>IDENTIFICATION</scope>
</reference>
<dbReference type="Proteomes" id="UP000095284">
    <property type="component" value="Unplaced"/>
</dbReference>
<name>A0A1I7S1D5_BURXY</name>
<evidence type="ECO:0000313" key="2">
    <source>
        <dbReference type="WBParaSite" id="BXY_0681000.1"/>
    </source>
</evidence>
<proteinExistence type="predicted"/>
<accession>A0A1I7S1D5</accession>
<sequence length="282" mass="32209">MPQIQIFSVRGALLVTIQCSTGDTVKELVKNAMESKKLRFEEARCLKQQEKDGNWAKIRWKDKVGDDDSVYRITKDPQKLLLKHRVRVVDYDGEEVALLPTKSGKFVRNIVDDVCRQLDIELRHVYVVELMRNGKISVAKKNEELGRNDYLMVTVDAEERESELLLNYKHPKSDGGGSTTIDLDPKELLRKLENGEPATKAETRLLAKCTVPPLRAHCLKRDKPARGESRLYYSNILKPYPQLHVVDFVSDNVNGSLINDIARTDNIVINKKRRAMLQAIKS</sequence>
<evidence type="ECO:0000313" key="1">
    <source>
        <dbReference type="Proteomes" id="UP000095284"/>
    </source>
</evidence>
<dbReference type="WBParaSite" id="BXY_0681000.1">
    <property type="protein sequence ID" value="BXY_0681000.1"/>
    <property type="gene ID" value="BXY_0681000"/>
</dbReference>
<protein>
    <submittedName>
        <fullName evidence="2">Ras-associating domain-containing protein</fullName>
    </submittedName>
</protein>
<dbReference type="AlphaFoldDB" id="A0A1I7S1D5"/>